<evidence type="ECO:0000313" key="3">
    <source>
        <dbReference type="Proteomes" id="UP000007488"/>
    </source>
</evidence>
<name>F0SVH4_SYNGF</name>
<dbReference type="STRING" id="645991.Sgly_2462"/>
<dbReference type="EMBL" id="CP002547">
    <property type="protein sequence ID" value="ADY56747.1"/>
    <property type="molecule type" value="Genomic_DNA"/>
</dbReference>
<evidence type="ECO:0000259" key="1">
    <source>
        <dbReference type="Pfam" id="PF10105"/>
    </source>
</evidence>
<feature type="domain" description="DUF2344" evidence="1">
    <location>
        <begin position="2"/>
        <end position="194"/>
    </location>
</feature>
<dbReference type="OrthoDB" id="9780488at2"/>
<reference evidence="2 3" key="1">
    <citation type="journal article" date="2011" name="Stand. Genomic Sci.">
        <title>Complete genome sequence of Syntrophobotulus glycolicus type strain (FlGlyR).</title>
        <authorList>
            <person name="Han C."/>
            <person name="Mwirichia R."/>
            <person name="Chertkov O."/>
            <person name="Held B."/>
            <person name="Lapidus A."/>
            <person name="Nolan M."/>
            <person name="Lucas S."/>
            <person name="Hammon N."/>
            <person name="Deshpande S."/>
            <person name="Cheng J.F."/>
            <person name="Tapia R."/>
            <person name="Goodwin L."/>
            <person name="Pitluck S."/>
            <person name="Huntemann M."/>
            <person name="Liolios K."/>
            <person name="Ivanova N."/>
            <person name="Pagani I."/>
            <person name="Mavromatis K."/>
            <person name="Ovchinikova G."/>
            <person name="Pati A."/>
            <person name="Chen A."/>
            <person name="Palaniappan K."/>
            <person name="Land M."/>
            <person name="Hauser L."/>
            <person name="Brambilla E.M."/>
            <person name="Rohde M."/>
            <person name="Spring S."/>
            <person name="Sikorski J."/>
            <person name="Goker M."/>
            <person name="Woyke T."/>
            <person name="Bristow J."/>
            <person name="Eisen J.A."/>
            <person name="Markowitz V."/>
            <person name="Hugenholtz P."/>
            <person name="Kyrpides N.C."/>
            <person name="Klenk H.P."/>
            <person name="Detter J.C."/>
        </authorList>
    </citation>
    <scope>NUCLEOTIDE SEQUENCE [LARGE SCALE GENOMIC DNA]</scope>
    <source>
        <strain evidence="3">DSM 8271 / FlGlyR</strain>
    </source>
</reference>
<reference evidence="3" key="2">
    <citation type="submission" date="2011-02" db="EMBL/GenBank/DDBJ databases">
        <title>The complete genome of Syntrophobotulus glycolicus DSM 8271.</title>
        <authorList>
            <person name="Lucas S."/>
            <person name="Copeland A."/>
            <person name="Lapidus A."/>
            <person name="Bruce D."/>
            <person name="Goodwin L."/>
            <person name="Pitluck S."/>
            <person name="Kyrpides N."/>
            <person name="Mavromatis K."/>
            <person name="Pagani I."/>
            <person name="Ivanova N."/>
            <person name="Mikhailova N."/>
            <person name="Chertkov O."/>
            <person name="Held B."/>
            <person name="Detter J.C."/>
            <person name="Tapia R."/>
            <person name="Han C."/>
            <person name="Land M."/>
            <person name="Hauser L."/>
            <person name="Markowitz V."/>
            <person name="Cheng J.-F."/>
            <person name="Hugenholtz P."/>
            <person name="Woyke T."/>
            <person name="Wu D."/>
            <person name="Spring S."/>
            <person name="Schroeder M."/>
            <person name="Brambilla E."/>
            <person name="Klenk H.-P."/>
            <person name="Eisen J.A."/>
        </authorList>
    </citation>
    <scope>NUCLEOTIDE SEQUENCE [LARGE SCALE GENOMIC DNA]</scope>
    <source>
        <strain evidence="3">DSM 8271 / FlGlyR</strain>
    </source>
</reference>
<organism evidence="2 3">
    <name type="scientific">Syntrophobotulus glycolicus (strain DSM 8271 / FlGlyR)</name>
    <dbReference type="NCBI Taxonomy" id="645991"/>
    <lineage>
        <taxon>Bacteria</taxon>
        <taxon>Bacillati</taxon>
        <taxon>Bacillota</taxon>
        <taxon>Clostridia</taxon>
        <taxon>Eubacteriales</taxon>
        <taxon>Desulfitobacteriaceae</taxon>
        <taxon>Syntrophobotulus</taxon>
    </lineage>
</organism>
<dbReference type="NCBIfam" id="TIGR03936">
    <property type="entry name" value="sam_1_link_chp"/>
    <property type="match status" value="1"/>
</dbReference>
<keyword evidence="3" id="KW-1185">Reference proteome</keyword>
<evidence type="ECO:0000313" key="2">
    <source>
        <dbReference type="EMBL" id="ADY56747.1"/>
    </source>
</evidence>
<dbReference type="InterPro" id="IPR018768">
    <property type="entry name" value="DUF2344"/>
</dbReference>
<sequence length="255" mass="28934">MRLRMAYAKKNQTKYIAHLDLTRVFDRALRRAGIKAAYSEGFNPHPKIAFGAPLPVGVEGEREYVDIEIREDLMAEQDPAAIIKLLQEQLPAGIRIIEGAMMPAHPKALMAVINVARYQVEVPFLRELGREEIELFLDRWLARGTVLHKRRQRDKIVEKDIRHYVLAARVLEAAGNACTLRLEMKIGNEGTARPGDILDSLVLLEEFPIDRDGVMTVREGLFVRKEEILLTPIEDALQAGRKECPDCSDWSKNQA</sequence>
<dbReference type="HOGENOM" id="CLU_083579_0_1_9"/>
<protein>
    <recommendedName>
        <fullName evidence="1">DUF2344 domain-containing protein</fullName>
    </recommendedName>
</protein>
<proteinExistence type="predicted"/>
<gene>
    <name evidence="2" type="ordered locus">Sgly_2462</name>
</gene>
<dbReference type="RefSeq" id="WP_013625612.1">
    <property type="nucleotide sequence ID" value="NC_015172.1"/>
</dbReference>
<dbReference type="Proteomes" id="UP000007488">
    <property type="component" value="Chromosome"/>
</dbReference>
<dbReference type="Pfam" id="PF10105">
    <property type="entry name" value="DUF2344"/>
    <property type="match status" value="1"/>
</dbReference>
<accession>F0SVH4</accession>
<dbReference type="KEGG" id="sgy:Sgly_2462"/>
<dbReference type="AlphaFoldDB" id="F0SVH4"/>
<dbReference type="eggNOG" id="COG5011">
    <property type="taxonomic scope" value="Bacteria"/>
</dbReference>